<name>A0A1I2D138_9MICO</name>
<evidence type="ECO:0000313" key="2">
    <source>
        <dbReference type="Proteomes" id="UP000198520"/>
    </source>
</evidence>
<dbReference type="STRING" id="285351.SAMN04488035_0351"/>
<dbReference type="EMBL" id="FONZ01000001">
    <property type="protein sequence ID" value="SFE74214.1"/>
    <property type="molecule type" value="Genomic_DNA"/>
</dbReference>
<dbReference type="InterPro" id="IPR029035">
    <property type="entry name" value="DHS-like_NAD/FAD-binding_dom"/>
</dbReference>
<keyword evidence="2" id="KW-1185">Reference proteome</keyword>
<accession>A0A1I2D138</accession>
<dbReference type="OrthoDB" id="5241047at2"/>
<evidence type="ECO:0000313" key="1">
    <source>
        <dbReference type="EMBL" id="SFE74214.1"/>
    </source>
</evidence>
<dbReference type="SUPFAM" id="SSF52467">
    <property type="entry name" value="DHS-like NAD/FAD-binding domain"/>
    <property type="match status" value="1"/>
</dbReference>
<dbReference type="AlphaFoldDB" id="A0A1I2D138"/>
<proteinExistence type="predicted"/>
<sequence>MPHGHVFVAPGDLAHLSSDAVVVPTDRGFHLEPYWYETLGLGDDPSADDAARLRPVEWPADGYGPAPGEAFTAADGDVADGDDDERRRVWFIDVVPTRATGGTDGAAELADRVLRLLEAVAADDALAARTGRLLPLVALPVLGVGKGSLGGARGDVVARLVAACTAFTGRHAIDVVIVARHASDFSAFQDARQALDDSPLPDDLESQARDLAHRARRGELALFVGGGVSMGAGLQGWRDLLAALAERAGSPDLVADLAALSSPLDQAQLLQQELGEDLRRHLRDILGCVRRYALAHALLASLGCDPVVTTNYDTLYEQALGDAVGAGPATLPFDDAQAGEPWVLKMHGDLREGSRPVLSRSDVVGFDSGSGPVGAMVQSLLLTRHLLIVGASLTDDNFLRLAHDVASFRETHTARSRERRPMGTVVALADNPGSRRLWQGRFEFVATHVPSPGHTGRAAQARDLALFLDRVALHASTPRYAADERYEGLLLDDEVRAAHDARRLLAAIDGLPPHARGRWRLVREALEASGASRSPDLDV</sequence>
<protein>
    <submittedName>
        <fullName evidence="1">SIR2-like domain-containing protein</fullName>
    </submittedName>
</protein>
<dbReference type="RefSeq" id="WP_093374488.1">
    <property type="nucleotide sequence ID" value="NZ_BNAN01000001.1"/>
</dbReference>
<organism evidence="1 2">
    <name type="scientific">Flavimobilis marinus</name>
    <dbReference type="NCBI Taxonomy" id="285351"/>
    <lineage>
        <taxon>Bacteria</taxon>
        <taxon>Bacillati</taxon>
        <taxon>Actinomycetota</taxon>
        <taxon>Actinomycetes</taxon>
        <taxon>Micrococcales</taxon>
        <taxon>Jonesiaceae</taxon>
        <taxon>Flavimobilis</taxon>
    </lineage>
</organism>
<gene>
    <name evidence="1" type="ORF">SAMN04488035_0351</name>
</gene>
<dbReference type="Pfam" id="PF13289">
    <property type="entry name" value="SIR2_2"/>
    <property type="match status" value="1"/>
</dbReference>
<reference evidence="2" key="1">
    <citation type="submission" date="2016-10" db="EMBL/GenBank/DDBJ databases">
        <authorList>
            <person name="Varghese N."/>
            <person name="Submissions S."/>
        </authorList>
    </citation>
    <scope>NUCLEOTIDE SEQUENCE [LARGE SCALE GENOMIC DNA]</scope>
    <source>
        <strain evidence="2">DSM 19083</strain>
    </source>
</reference>
<dbReference type="Proteomes" id="UP000198520">
    <property type="component" value="Unassembled WGS sequence"/>
</dbReference>